<sequence>MDIPYDIKDKDLILVACDEVYFWDYAVSFLKSLSMVDGTFHVHLHLIRPTADVLLQIENLRSSLGNLAISFSVDVMIGLDLPRKVNIYYNCCRFIVADQLLHLHVGRLLILDVDTIARTSPWEKLVALKTDGAFVFRPHARKSWHKILANTVYFKNSADVRVFSRRFASSLLSVLARNPPYHIDQLIPYYLLKIGAMRFSRVFGSIPADVMCLGYNAKASLWTAKGGDKRGSKFQLEKSKIDNA</sequence>
<dbReference type="AlphaFoldDB" id="A0A135P6L9"/>
<accession>A0A135P6L9</accession>
<keyword evidence="2" id="KW-1185">Reference proteome</keyword>
<reference evidence="1 2" key="1">
    <citation type="submission" date="2015-11" db="EMBL/GenBank/DDBJ databases">
        <title>Draft genome sequence of Agrobacterium sp. R89-1.</title>
        <authorList>
            <person name="Zahradnik J."/>
            <person name="Kyslikova E."/>
            <person name="Palyzova A."/>
            <person name="Kyslik P."/>
        </authorList>
    </citation>
    <scope>NUCLEOTIDE SEQUENCE [LARGE SCALE GENOMIC DNA]</scope>
    <source>
        <strain evidence="1 2">R89-1</strain>
    </source>
</reference>
<protein>
    <recommendedName>
        <fullName evidence="3">Nucleotide-diphospho-sugar transferase domain-containing protein</fullName>
    </recommendedName>
</protein>
<gene>
    <name evidence="1" type="ORF">ATO67_21310</name>
</gene>
<evidence type="ECO:0000313" key="2">
    <source>
        <dbReference type="Proteomes" id="UP000070498"/>
    </source>
</evidence>
<dbReference type="Proteomes" id="UP000070498">
    <property type="component" value="Unassembled WGS sequence"/>
</dbReference>
<dbReference type="EMBL" id="LNUW01000009">
    <property type="protein sequence ID" value="KXG87069.1"/>
    <property type="molecule type" value="Genomic_DNA"/>
</dbReference>
<name>A0A135P6L9_9HYPH</name>
<comment type="caution">
    <text evidence="1">The sequence shown here is derived from an EMBL/GenBank/DDBJ whole genome shotgun (WGS) entry which is preliminary data.</text>
</comment>
<organism evidence="1 2">
    <name type="scientific">Agrobacterium bohemicum</name>
    <dbReference type="NCBI Taxonomy" id="2052828"/>
    <lineage>
        <taxon>Bacteria</taxon>
        <taxon>Pseudomonadati</taxon>
        <taxon>Pseudomonadota</taxon>
        <taxon>Alphaproteobacteria</taxon>
        <taxon>Hyphomicrobiales</taxon>
        <taxon>Rhizobiaceae</taxon>
        <taxon>Rhizobium/Agrobacterium group</taxon>
        <taxon>Agrobacterium</taxon>
    </lineage>
</organism>
<proteinExistence type="predicted"/>
<evidence type="ECO:0008006" key="3">
    <source>
        <dbReference type="Google" id="ProtNLM"/>
    </source>
</evidence>
<dbReference type="STRING" id="2052828.ATO67_21310"/>
<evidence type="ECO:0000313" key="1">
    <source>
        <dbReference type="EMBL" id="KXG87069.1"/>
    </source>
</evidence>